<name>A0ABW9VL84_9BURK</name>
<dbReference type="EMBL" id="WWCM01000007">
    <property type="protein sequence ID" value="MYM40152.1"/>
    <property type="molecule type" value="Genomic_DNA"/>
</dbReference>
<proteinExistence type="predicted"/>
<reference evidence="1 2" key="1">
    <citation type="submission" date="2019-12" db="EMBL/GenBank/DDBJ databases">
        <title>Novel species isolated from a subtropical stream in China.</title>
        <authorList>
            <person name="Lu H."/>
        </authorList>
    </citation>
    <scope>NUCLEOTIDE SEQUENCE [LARGE SCALE GENOMIC DNA]</scope>
    <source>
        <strain evidence="1 2">CY13W</strain>
    </source>
</reference>
<keyword evidence="2" id="KW-1185">Reference proteome</keyword>
<gene>
    <name evidence="1" type="ORF">GTP27_12535</name>
</gene>
<evidence type="ECO:0000313" key="1">
    <source>
        <dbReference type="EMBL" id="MYM40152.1"/>
    </source>
</evidence>
<protein>
    <submittedName>
        <fullName evidence="1">Uncharacterized protein</fullName>
    </submittedName>
</protein>
<dbReference type="RefSeq" id="WP_161039502.1">
    <property type="nucleotide sequence ID" value="NZ_WWCM01000007.1"/>
</dbReference>
<organism evidence="1 2">
    <name type="scientific">Duganella qianjiadongensis</name>
    <dbReference type="NCBI Taxonomy" id="2692176"/>
    <lineage>
        <taxon>Bacteria</taxon>
        <taxon>Pseudomonadati</taxon>
        <taxon>Pseudomonadota</taxon>
        <taxon>Betaproteobacteria</taxon>
        <taxon>Burkholderiales</taxon>
        <taxon>Oxalobacteraceae</taxon>
        <taxon>Telluria group</taxon>
        <taxon>Duganella</taxon>
    </lineage>
</organism>
<sequence>MEFHYDRITLTTQSDLQVSVADLRDVIQAFVIPDEGQRLLELQVVLECIARKNGLAAGALGVE</sequence>
<comment type="caution">
    <text evidence="1">The sequence shown here is derived from an EMBL/GenBank/DDBJ whole genome shotgun (WGS) entry which is preliminary data.</text>
</comment>
<accession>A0ABW9VL84</accession>
<dbReference type="Proteomes" id="UP000478090">
    <property type="component" value="Unassembled WGS sequence"/>
</dbReference>
<evidence type="ECO:0000313" key="2">
    <source>
        <dbReference type="Proteomes" id="UP000478090"/>
    </source>
</evidence>